<dbReference type="Proteomes" id="UP000245539">
    <property type="component" value="Unassembled WGS sequence"/>
</dbReference>
<reference evidence="3 4" key="1">
    <citation type="submission" date="2018-05" db="EMBL/GenBank/DDBJ databases">
        <title>Leucothrix arctica sp. nov., isolated from Arctic seawater.</title>
        <authorList>
            <person name="Choi A."/>
            <person name="Baek K."/>
        </authorList>
    </citation>
    <scope>NUCLEOTIDE SEQUENCE [LARGE SCALE GENOMIC DNA]</scope>
    <source>
        <strain evidence="3 4">JCM 18388</strain>
    </source>
</reference>
<dbReference type="InterPro" id="IPR036680">
    <property type="entry name" value="SPOR-like_sf"/>
</dbReference>
<sequence length="353" mass="35835">MNRTTVKRGIGAVILALIAAALLALLLKDKAAQRQDVVDMALPGTTEGSIESSGSSTRLPQLSTDNSGNGTVIAQAGQEAVSNAATTATDTVAQTGTSVKDAASNAAGNVIASATAVGATAAATVAASGEAAGDAAQKTIDFSVRAPQKASEEFRELDLVNNGDATAPAATSVAATTSNTQASQTVAQESVTAAPAKPDQGTVIASTSARQAAPSTTRSSGGGQARLIDEKRTAAPKSSRTTQVVRQSAPAKPAPKATEAAKPAPAATSQAKNGYAIQLLATSSSSRANDLKNVMAGEGYPTYVTRTQQNGKLLYRVRIGQYSNRTAAANAQAAMKRRYKKNTYVNRSAIVAR</sequence>
<evidence type="ECO:0000256" key="1">
    <source>
        <dbReference type="SAM" id="MobiDB-lite"/>
    </source>
</evidence>
<protein>
    <recommendedName>
        <fullName evidence="2">SPOR domain-containing protein</fullName>
    </recommendedName>
</protein>
<feature type="compositionally biased region" description="Polar residues" evidence="1">
    <location>
        <begin position="58"/>
        <end position="69"/>
    </location>
</feature>
<keyword evidence="4" id="KW-1185">Reference proteome</keyword>
<dbReference type="PROSITE" id="PS51724">
    <property type="entry name" value="SPOR"/>
    <property type="match status" value="1"/>
</dbReference>
<dbReference type="EMBL" id="QGKM01000075">
    <property type="protein sequence ID" value="PWQ92869.1"/>
    <property type="molecule type" value="Genomic_DNA"/>
</dbReference>
<feature type="compositionally biased region" description="Polar residues" evidence="1">
    <location>
        <begin position="236"/>
        <end position="246"/>
    </location>
</feature>
<gene>
    <name evidence="3" type="ORF">DKW60_19185</name>
</gene>
<feature type="region of interest" description="Disordered" evidence="1">
    <location>
        <begin position="205"/>
        <end position="269"/>
    </location>
</feature>
<feature type="domain" description="SPOR" evidence="2">
    <location>
        <begin position="269"/>
        <end position="348"/>
    </location>
</feature>
<comment type="caution">
    <text evidence="3">The sequence shown here is derived from an EMBL/GenBank/DDBJ whole genome shotgun (WGS) entry which is preliminary data.</text>
</comment>
<dbReference type="Gene3D" id="3.30.70.1070">
    <property type="entry name" value="Sporulation related repeat"/>
    <property type="match status" value="1"/>
</dbReference>
<feature type="region of interest" description="Disordered" evidence="1">
    <location>
        <begin position="44"/>
        <end position="69"/>
    </location>
</feature>
<evidence type="ECO:0000259" key="2">
    <source>
        <dbReference type="PROSITE" id="PS51724"/>
    </source>
</evidence>
<organism evidence="3 4">
    <name type="scientific">Leucothrix pacifica</name>
    <dbReference type="NCBI Taxonomy" id="1247513"/>
    <lineage>
        <taxon>Bacteria</taxon>
        <taxon>Pseudomonadati</taxon>
        <taxon>Pseudomonadota</taxon>
        <taxon>Gammaproteobacteria</taxon>
        <taxon>Thiotrichales</taxon>
        <taxon>Thiotrichaceae</taxon>
        <taxon>Leucothrix</taxon>
    </lineage>
</organism>
<proteinExistence type="predicted"/>
<evidence type="ECO:0000313" key="4">
    <source>
        <dbReference type="Proteomes" id="UP000245539"/>
    </source>
</evidence>
<dbReference type="RefSeq" id="WP_109839280.1">
    <property type="nucleotide sequence ID" value="NZ_QGKM01000075.1"/>
</dbReference>
<feature type="compositionally biased region" description="Low complexity" evidence="1">
    <location>
        <begin position="44"/>
        <end position="57"/>
    </location>
</feature>
<accession>A0A317C3L6</accession>
<dbReference type="AlphaFoldDB" id="A0A317C3L6"/>
<feature type="compositionally biased region" description="Low complexity" evidence="1">
    <location>
        <begin position="247"/>
        <end position="269"/>
    </location>
</feature>
<dbReference type="InterPro" id="IPR007730">
    <property type="entry name" value="SPOR-like_dom"/>
</dbReference>
<feature type="compositionally biased region" description="Polar residues" evidence="1">
    <location>
        <begin position="205"/>
        <end position="219"/>
    </location>
</feature>
<dbReference type="GO" id="GO:0042834">
    <property type="term" value="F:peptidoglycan binding"/>
    <property type="evidence" value="ECO:0007669"/>
    <property type="project" value="InterPro"/>
</dbReference>
<dbReference type="Pfam" id="PF05036">
    <property type="entry name" value="SPOR"/>
    <property type="match status" value="1"/>
</dbReference>
<dbReference type="OrthoDB" id="5625161at2"/>
<dbReference type="SUPFAM" id="SSF110997">
    <property type="entry name" value="Sporulation related repeat"/>
    <property type="match status" value="1"/>
</dbReference>
<name>A0A317C3L6_9GAMM</name>
<evidence type="ECO:0000313" key="3">
    <source>
        <dbReference type="EMBL" id="PWQ92869.1"/>
    </source>
</evidence>